<proteinExistence type="predicted"/>
<organism evidence="1 2">
    <name type="scientific">Gallibacterium salpingitidis</name>
    <dbReference type="NCBI Taxonomy" id="505341"/>
    <lineage>
        <taxon>Bacteria</taxon>
        <taxon>Pseudomonadati</taxon>
        <taxon>Pseudomonadota</taxon>
        <taxon>Gammaproteobacteria</taxon>
        <taxon>Pasteurellales</taxon>
        <taxon>Pasteurellaceae</taxon>
        <taxon>Gallibacterium</taxon>
    </lineage>
</organism>
<keyword evidence="2" id="KW-1185">Reference proteome</keyword>
<evidence type="ECO:0000313" key="1">
    <source>
        <dbReference type="EMBL" id="OBW93181.1"/>
    </source>
</evidence>
<evidence type="ECO:0000313" key="2">
    <source>
        <dbReference type="Proteomes" id="UP000092649"/>
    </source>
</evidence>
<gene>
    <name evidence="1" type="ORF">QS62_07595</name>
</gene>
<dbReference type="AlphaFoldDB" id="A0A1A7NUK3"/>
<protein>
    <submittedName>
        <fullName evidence="1">Uncharacterized protein</fullName>
    </submittedName>
</protein>
<dbReference type="EMBL" id="JTJL01000040">
    <property type="protein sequence ID" value="OBW93181.1"/>
    <property type="molecule type" value="Genomic_DNA"/>
</dbReference>
<accession>A0A1A7NUK3</accession>
<sequence>MKKLHLAVQSIEGITTVGVNRHMLFDLKSDDFSLPVYADFPLGCLQRTQGGLDNEVLISIDFAINSDKNGLKALEFLSWWVRDLARGGLSVQLRALALPPIAGQLGKTLTFTIDYFYRDPAQDMQQLLDKVLELAESLNAAKQMYLE</sequence>
<name>A0A1A7NUK3_9PAST</name>
<dbReference type="Proteomes" id="UP000092649">
    <property type="component" value="Unassembled WGS sequence"/>
</dbReference>
<comment type="caution">
    <text evidence="1">The sequence shown here is derived from an EMBL/GenBank/DDBJ whole genome shotgun (WGS) entry which is preliminary data.</text>
</comment>
<reference evidence="1 2" key="1">
    <citation type="submission" date="2014-11" db="EMBL/GenBank/DDBJ databases">
        <title>Pan-genome of Gallibacterium spp.</title>
        <authorList>
            <person name="Kudirkiene E."/>
            <person name="Bojesen A.M."/>
        </authorList>
    </citation>
    <scope>NUCLEOTIDE SEQUENCE [LARGE SCALE GENOMIC DNA]</scope>
    <source>
        <strain evidence="1 2">F150</strain>
    </source>
</reference>